<dbReference type="SMART" id="SM01381">
    <property type="entry name" value="7TM_GPCR_Srsx"/>
    <property type="match status" value="1"/>
</dbReference>
<reference evidence="16 17" key="1">
    <citation type="journal article" date="2018" name="Nat. Ecol. Evol.">
        <title>Genomic signatures of mitonuclear coevolution across populations of Tigriopus californicus.</title>
        <authorList>
            <person name="Barreto F.S."/>
            <person name="Watson E.T."/>
            <person name="Lima T.G."/>
            <person name="Willett C.S."/>
            <person name="Edmands S."/>
            <person name="Li W."/>
            <person name="Burton R.S."/>
        </authorList>
    </citation>
    <scope>NUCLEOTIDE SEQUENCE [LARGE SCALE GENOMIC DNA]</scope>
    <source>
        <strain evidence="16 17">San Diego</strain>
    </source>
</reference>
<dbReference type="InterPro" id="IPR017452">
    <property type="entry name" value="GPCR_Rhodpsn_7TM"/>
</dbReference>
<dbReference type="SUPFAM" id="SSF81321">
    <property type="entry name" value="Family A G protein-coupled receptor-like"/>
    <property type="match status" value="1"/>
</dbReference>
<evidence type="ECO:0000256" key="10">
    <source>
        <dbReference type="ARBA" id="ARBA00023180"/>
    </source>
</evidence>
<dbReference type="GO" id="GO:0004930">
    <property type="term" value="F:G protein-coupled receptor activity"/>
    <property type="evidence" value="ECO:0007669"/>
    <property type="project" value="UniProtKB-KW"/>
</dbReference>
<feature type="domain" description="G-protein coupled receptors family 1 profile" evidence="15">
    <location>
        <begin position="58"/>
        <end position="298"/>
    </location>
</feature>
<dbReference type="AlphaFoldDB" id="A0A553NUQ3"/>
<feature type="transmembrane region" description="Helical" evidence="14">
    <location>
        <begin position="240"/>
        <end position="261"/>
    </location>
</feature>
<dbReference type="PANTHER" id="PTHR45695">
    <property type="entry name" value="LEUCOKININ RECEPTOR-RELATED"/>
    <property type="match status" value="1"/>
</dbReference>
<dbReference type="STRING" id="6832.A0A553NUQ3"/>
<evidence type="ECO:0000256" key="12">
    <source>
        <dbReference type="RuleBase" id="RU000688"/>
    </source>
</evidence>
<evidence type="ECO:0000256" key="14">
    <source>
        <dbReference type="SAM" id="Phobius"/>
    </source>
</evidence>
<evidence type="ECO:0000313" key="16">
    <source>
        <dbReference type="EMBL" id="TRY69146.1"/>
    </source>
</evidence>
<feature type="transmembrane region" description="Helical" evidence="14">
    <location>
        <begin position="39"/>
        <end position="66"/>
    </location>
</feature>
<dbReference type="PRINTS" id="PR00237">
    <property type="entry name" value="GPCRRHODOPSN"/>
</dbReference>
<evidence type="ECO:0000256" key="1">
    <source>
        <dbReference type="ARBA" id="ARBA00004651"/>
    </source>
</evidence>
<dbReference type="Proteomes" id="UP000318571">
    <property type="component" value="Chromosome 1"/>
</dbReference>
<keyword evidence="4 12" id="KW-0812">Transmembrane</keyword>
<dbReference type="Pfam" id="PF00001">
    <property type="entry name" value="7tm_1"/>
    <property type="match status" value="1"/>
</dbReference>
<feature type="compositionally biased region" description="Polar residues" evidence="13">
    <location>
        <begin position="349"/>
        <end position="366"/>
    </location>
</feature>
<protein>
    <recommendedName>
        <fullName evidence="15">G-protein coupled receptors family 1 profile domain-containing protein</fullName>
    </recommendedName>
</protein>
<dbReference type="PROSITE" id="PS00237">
    <property type="entry name" value="G_PROTEIN_RECEP_F1_1"/>
    <property type="match status" value="1"/>
</dbReference>
<keyword evidence="6 12" id="KW-0297">G-protein coupled receptor</keyword>
<keyword evidence="7 14" id="KW-0472">Membrane</keyword>
<evidence type="ECO:0000256" key="5">
    <source>
        <dbReference type="ARBA" id="ARBA00022989"/>
    </source>
</evidence>
<sequence length="407" mass="45140">MANSSYSSFTNDSVDDYLSSLEDEKMAAMAASTADLEQMVAIIAPIFLSVVILVGFFGNLLVVLVVTFNKQMRNTTNLLILNLAVADLLFIVCKLFQFLIIQTAYVGIYTLVFMSLDRFLAVVFPIESMTWRTETNCKLVIAVTWVVTVMACVPLLFAHGVINDGIANAYCMFLNERTIPFLSDGYRWNLLTFQISFFATAYLLPLLLICGLYSVMLHRLWNQAPGGRASAESIKNKKRVIKMVLVVVIIFALSWLPIHVILIMRGMKIYPNNPVTVTMQIISHILAYSNSCVNPILYAWLSEPFRRGFWAVITCIRPSGPHGVLQNGYQMGDVMPHGRKAGHAKKPPQQKNGTSANIEVTAQPKESTPVVSKTPTKVVVNESGEVETQANPQLDHDDVTAKATPVV</sequence>
<feature type="compositionally biased region" description="Basic residues" evidence="13">
    <location>
        <begin position="339"/>
        <end position="348"/>
    </location>
</feature>
<comment type="similarity">
    <text evidence="2 12">Belongs to the G-protein coupled receptor 1 family.</text>
</comment>
<evidence type="ECO:0000256" key="7">
    <source>
        <dbReference type="ARBA" id="ARBA00023136"/>
    </source>
</evidence>
<evidence type="ECO:0000259" key="15">
    <source>
        <dbReference type="PROSITE" id="PS50262"/>
    </source>
</evidence>
<gene>
    <name evidence="16" type="ORF">TCAL_09735</name>
</gene>
<keyword evidence="10" id="KW-0325">Glycoprotein</keyword>
<evidence type="ECO:0000256" key="8">
    <source>
        <dbReference type="ARBA" id="ARBA00023157"/>
    </source>
</evidence>
<evidence type="ECO:0000256" key="11">
    <source>
        <dbReference type="ARBA" id="ARBA00023224"/>
    </source>
</evidence>
<keyword evidence="5 14" id="KW-1133">Transmembrane helix</keyword>
<dbReference type="Gene3D" id="1.20.1070.10">
    <property type="entry name" value="Rhodopsin 7-helix transmembrane proteins"/>
    <property type="match status" value="1"/>
</dbReference>
<dbReference type="PANTHER" id="PTHR45695:SF23">
    <property type="entry name" value="GALANIN-LIKE G-PROTEIN COUPLED RECEPTOR NPR-9"/>
    <property type="match status" value="1"/>
</dbReference>
<evidence type="ECO:0000256" key="3">
    <source>
        <dbReference type="ARBA" id="ARBA00022475"/>
    </source>
</evidence>
<feature type="transmembrane region" description="Helical" evidence="14">
    <location>
        <begin position="195"/>
        <end position="220"/>
    </location>
</feature>
<dbReference type="EMBL" id="VCGU01000010">
    <property type="protein sequence ID" value="TRY69146.1"/>
    <property type="molecule type" value="Genomic_DNA"/>
</dbReference>
<comment type="caution">
    <text evidence="16">The sequence shown here is derived from an EMBL/GenBank/DDBJ whole genome shotgun (WGS) entry which is preliminary data.</text>
</comment>
<comment type="subcellular location">
    <subcellularLocation>
        <location evidence="1">Cell membrane</location>
        <topology evidence="1">Multi-pass membrane protein</topology>
    </subcellularLocation>
</comment>
<feature type="region of interest" description="Disordered" evidence="13">
    <location>
        <begin position="339"/>
        <end position="407"/>
    </location>
</feature>
<evidence type="ECO:0000313" key="17">
    <source>
        <dbReference type="Proteomes" id="UP000318571"/>
    </source>
</evidence>
<feature type="transmembrane region" description="Helical" evidence="14">
    <location>
        <begin position="106"/>
        <end position="127"/>
    </location>
</feature>
<dbReference type="InterPro" id="IPR000276">
    <property type="entry name" value="GPCR_Rhodpsn"/>
</dbReference>
<dbReference type="PROSITE" id="PS50262">
    <property type="entry name" value="G_PROTEIN_RECEP_F1_2"/>
    <property type="match status" value="1"/>
</dbReference>
<organism evidence="16 17">
    <name type="scientific">Tigriopus californicus</name>
    <name type="common">Marine copepod</name>
    <dbReference type="NCBI Taxonomy" id="6832"/>
    <lineage>
        <taxon>Eukaryota</taxon>
        <taxon>Metazoa</taxon>
        <taxon>Ecdysozoa</taxon>
        <taxon>Arthropoda</taxon>
        <taxon>Crustacea</taxon>
        <taxon>Multicrustacea</taxon>
        <taxon>Hexanauplia</taxon>
        <taxon>Copepoda</taxon>
        <taxon>Harpacticoida</taxon>
        <taxon>Harpacticidae</taxon>
        <taxon>Tigriopus</taxon>
    </lineage>
</organism>
<keyword evidence="9 12" id="KW-0675">Receptor</keyword>
<evidence type="ECO:0000256" key="4">
    <source>
        <dbReference type="ARBA" id="ARBA00022692"/>
    </source>
</evidence>
<keyword evidence="8" id="KW-1015">Disulfide bond</keyword>
<name>A0A553NUQ3_TIGCA</name>
<evidence type="ECO:0000256" key="6">
    <source>
        <dbReference type="ARBA" id="ARBA00023040"/>
    </source>
</evidence>
<evidence type="ECO:0000256" key="2">
    <source>
        <dbReference type="ARBA" id="ARBA00010663"/>
    </source>
</evidence>
<evidence type="ECO:0000256" key="13">
    <source>
        <dbReference type="SAM" id="MobiDB-lite"/>
    </source>
</evidence>
<dbReference type="GO" id="GO:0005886">
    <property type="term" value="C:plasma membrane"/>
    <property type="evidence" value="ECO:0007669"/>
    <property type="project" value="UniProtKB-SubCell"/>
</dbReference>
<evidence type="ECO:0000256" key="9">
    <source>
        <dbReference type="ARBA" id="ARBA00023170"/>
    </source>
</evidence>
<feature type="transmembrane region" description="Helical" evidence="14">
    <location>
        <begin position="78"/>
        <end position="100"/>
    </location>
</feature>
<keyword evidence="17" id="KW-1185">Reference proteome</keyword>
<keyword evidence="3" id="KW-1003">Cell membrane</keyword>
<feature type="compositionally biased region" description="Low complexity" evidence="13">
    <location>
        <begin position="367"/>
        <end position="380"/>
    </location>
</feature>
<accession>A0A553NUQ3</accession>
<keyword evidence="11 12" id="KW-0807">Transducer</keyword>
<feature type="transmembrane region" description="Helical" evidence="14">
    <location>
        <begin position="139"/>
        <end position="162"/>
    </location>
</feature>
<proteinExistence type="inferred from homology"/>